<dbReference type="NCBIfam" id="TIGR01444">
    <property type="entry name" value="fkbM_fam"/>
    <property type="match status" value="1"/>
</dbReference>
<keyword evidence="2" id="KW-0808">Transferase</keyword>
<dbReference type="InterPro" id="IPR006342">
    <property type="entry name" value="FkbM_mtfrase"/>
</dbReference>
<name>A0A845MFW5_9PROT</name>
<dbReference type="SUPFAM" id="SSF53335">
    <property type="entry name" value="S-adenosyl-L-methionine-dependent methyltransferases"/>
    <property type="match status" value="1"/>
</dbReference>
<dbReference type="GO" id="GO:0008168">
    <property type="term" value="F:methyltransferase activity"/>
    <property type="evidence" value="ECO:0007669"/>
    <property type="project" value="UniProtKB-KW"/>
</dbReference>
<reference evidence="2 3" key="1">
    <citation type="journal article" date="2014" name="Int. J. Syst. Evol. Microbiol.">
        <title>Sneathiella chungangensis sp. nov., isolated from a marine sand, and emended description of the genus Sneathiella.</title>
        <authorList>
            <person name="Siamphan C."/>
            <person name="Kim H."/>
            <person name="Lee J.S."/>
            <person name="Kim W."/>
        </authorList>
    </citation>
    <scope>NUCLEOTIDE SEQUENCE [LARGE SCALE GENOMIC DNA]</scope>
    <source>
        <strain evidence="2 3">KCTC 32476</strain>
    </source>
</reference>
<evidence type="ECO:0000259" key="1">
    <source>
        <dbReference type="Pfam" id="PF05050"/>
    </source>
</evidence>
<evidence type="ECO:0000313" key="2">
    <source>
        <dbReference type="EMBL" id="MZR22216.1"/>
    </source>
</evidence>
<dbReference type="Gene3D" id="3.40.50.150">
    <property type="entry name" value="Vaccinia Virus protein VP39"/>
    <property type="match status" value="1"/>
</dbReference>
<dbReference type="Pfam" id="PF05050">
    <property type="entry name" value="Methyltransf_21"/>
    <property type="match status" value="1"/>
</dbReference>
<dbReference type="GO" id="GO:0032259">
    <property type="term" value="P:methylation"/>
    <property type="evidence" value="ECO:0007669"/>
    <property type="project" value="UniProtKB-KW"/>
</dbReference>
<protein>
    <submittedName>
        <fullName evidence="2">FkbM family methyltransferase</fullName>
    </submittedName>
</protein>
<sequence length="290" mass="31566">MPNRLETLLVDTFRNKLLRRFLDSKRGRKILSKALPDDITALTVRAGDHMIMVDPRDLVGRSVVLHGSWGRGAVDRIVAYLERVGKIDGTGVALNLGANVGCQALYLKLTGRFTKVIAVEAAPRNFELLRANVHLNGWADAISPVHAAVYTEDGRITLHLKQEGVSGGHSLLALPGNTEAVEVDAFTVGSIARNAGVSGEDIQLVWMDLEGFDFEILRTIHATFGGGLPVLFEFSPRFVGEAAARDVIAFLRANYENICDFKGAGGEPTAVEDFERLAKTPQKDLLAYNS</sequence>
<keyword evidence="3" id="KW-1185">Reference proteome</keyword>
<keyword evidence="2" id="KW-0489">Methyltransferase</keyword>
<dbReference type="PANTHER" id="PTHR34203:SF15">
    <property type="entry name" value="SLL1173 PROTEIN"/>
    <property type="match status" value="1"/>
</dbReference>
<accession>A0A845MFW5</accession>
<dbReference type="EMBL" id="WTVA01000003">
    <property type="protein sequence ID" value="MZR22216.1"/>
    <property type="molecule type" value="Genomic_DNA"/>
</dbReference>
<dbReference type="InterPro" id="IPR052514">
    <property type="entry name" value="SAM-dependent_MTase"/>
</dbReference>
<dbReference type="Proteomes" id="UP000445696">
    <property type="component" value="Unassembled WGS sequence"/>
</dbReference>
<dbReference type="InterPro" id="IPR029063">
    <property type="entry name" value="SAM-dependent_MTases_sf"/>
</dbReference>
<dbReference type="AlphaFoldDB" id="A0A845MFW5"/>
<dbReference type="OrthoDB" id="8005974at2"/>
<dbReference type="RefSeq" id="WP_161338671.1">
    <property type="nucleotide sequence ID" value="NZ_JBHSDG010000005.1"/>
</dbReference>
<dbReference type="PANTHER" id="PTHR34203">
    <property type="entry name" value="METHYLTRANSFERASE, FKBM FAMILY PROTEIN"/>
    <property type="match status" value="1"/>
</dbReference>
<evidence type="ECO:0000313" key="3">
    <source>
        <dbReference type="Proteomes" id="UP000445696"/>
    </source>
</evidence>
<gene>
    <name evidence="2" type="ORF">GQF03_07735</name>
</gene>
<organism evidence="2 3">
    <name type="scientific">Sneathiella chungangensis</name>
    <dbReference type="NCBI Taxonomy" id="1418234"/>
    <lineage>
        <taxon>Bacteria</taxon>
        <taxon>Pseudomonadati</taxon>
        <taxon>Pseudomonadota</taxon>
        <taxon>Alphaproteobacteria</taxon>
        <taxon>Sneathiellales</taxon>
        <taxon>Sneathiellaceae</taxon>
        <taxon>Sneathiella</taxon>
    </lineage>
</organism>
<comment type="caution">
    <text evidence="2">The sequence shown here is derived from an EMBL/GenBank/DDBJ whole genome shotgun (WGS) entry which is preliminary data.</text>
</comment>
<feature type="domain" description="Methyltransferase FkbM" evidence="1">
    <location>
        <begin position="97"/>
        <end position="219"/>
    </location>
</feature>
<proteinExistence type="predicted"/>